<comment type="subcellular location">
    <subcellularLocation>
        <location evidence="3">Cytoplasm</location>
    </subcellularLocation>
</comment>
<dbReference type="GO" id="GO:0016783">
    <property type="term" value="F:sulfurtransferase activity"/>
    <property type="evidence" value="ECO:0007669"/>
    <property type="project" value="InterPro"/>
</dbReference>
<evidence type="ECO:0000256" key="1">
    <source>
        <dbReference type="ARBA" id="ARBA00022490"/>
    </source>
</evidence>
<dbReference type="AlphaFoldDB" id="L8J4S7"/>
<dbReference type="GO" id="GO:0006777">
    <property type="term" value="P:Mo-molybdopterin cofactor biosynthetic process"/>
    <property type="evidence" value="ECO:0007669"/>
    <property type="project" value="UniProtKB-UniRule"/>
</dbReference>
<comment type="function">
    <text evidence="3">Required for formate dehydrogenase (FDH) activity. Acts as a sulfur carrier protein that transfers sulfur from IscS to the molybdenum cofactor prior to its insertion into FDH.</text>
</comment>
<comment type="caution">
    <text evidence="4">The sequence shown here is derived from an EMBL/GenBank/DDBJ whole genome shotgun (WGS) entry which is preliminary data.</text>
</comment>
<dbReference type="Gene3D" id="3.10.20.10">
    <property type="match status" value="1"/>
</dbReference>
<keyword evidence="1 3" id="KW-0963">Cytoplasm</keyword>
<dbReference type="PANTHER" id="PTHR30592">
    <property type="entry name" value="FORMATE DEHYDROGENASE"/>
    <property type="match status" value="1"/>
</dbReference>
<dbReference type="Proteomes" id="UP000011134">
    <property type="component" value="Unassembled WGS sequence"/>
</dbReference>
<dbReference type="GO" id="GO:0005737">
    <property type="term" value="C:cytoplasm"/>
    <property type="evidence" value="ECO:0007669"/>
    <property type="project" value="UniProtKB-SubCell"/>
</dbReference>
<dbReference type="PATRIC" id="fig|1056511.3.peg.4131"/>
<dbReference type="HAMAP" id="MF_00187">
    <property type="entry name" value="FdhD"/>
    <property type="match status" value="1"/>
</dbReference>
<dbReference type="Pfam" id="PF02634">
    <property type="entry name" value="FdhD-NarQ"/>
    <property type="match status" value="1"/>
</dbReference>
<comment type="similarity">
    <text evidence="3">Belongs to the FdhD family.</text>
</comment>
<dbReference type="InterPro" id="IPR016193">
    <property type="entry name" value="Cytidine_deaminase-like"/>
</dbReference>
<evidence type="ECO:0000313" key="4">
    <source>
        <dbReference type="EMBL" id="ELR63865.1"/>
    </source>
</evidence>
<dbReference type="SUPFAM" id="SSF53927">
    <property type="entry name" value="Cytidine deaminase-like"/>
    <property type="match status" value="1"/>
</dbReference>
<evidence type="ECO:0000256" key="3">
    <source>
        <dbReference type="HAMAP-Rule" id="MF_00187"/>
    </source>
</evidence>
<evidence type="ECO:0000256" key="2">
    <source>
        <dbReference type="ARBA" id="ARBA00023150"/>
    </source>
</evidence>
<dbReference type="NCBIfam" id="TIGR00129">
    <property type="entry name" value="fdhD_narQ"/>
    <property type="match status" value="1"/>
</dbReference>
<comment type="caution">
    <text evidence="3">Lacks conserved residue(s) required for the propagation of feature annotation.</text>
</comment>
<dbReference type="EMBL" id="AMZO01000034">
    <property type="protein sequence ID" value="ELR63865.1"/>
    <property type="molecule type" value="Genomic_DNA"/>
</dbReference>
<dbReference type="GO" id="GO:0097163">
    <property type="term" value="F:sulfur carrier activity"/>
    <property type="evidence" value="ECO:0007669"/>
    <property type="project" value="UniProtKB-UniRule"/>
</dbReference>
<dbReference type="PANTHER" id="PTHR30592:SF1">
    <property type="entry name" value="SULFUR CARRIER PROTEIN FDHD"/>
    <property type="match status" value="1"/>
</dbReference>
<proteinExistence type="inferred from homology"/>
<keyword evidence="5" id="KW-1185">Reference proteome</keyword>
<reference evidence="4 5" key="1">
    <citation type="submission" date="2012-12" db="EMBL/GenBank/DDBJ databases">
        <title>Genome Assembly of Photobacterium sp. AK15.</title>
        <authorList>
            <person name="Khatri I."/>
            <person name="Vaidya B."/>
            <person name="Srinivas T.N.R."/>
            <person name="Subramanian S."/>
            <person name="Pinnaka A."/>
        </authorList>
    </citation>
    <scope>NUCLEOTIDE SEQUENCE [LARGE SCALE GENOMIC DNA]</scope>
    <source>
        <strain evidence="4 5">AK15</strain>
    </source>
</reference>
<accession>L8J4S7</accession>
<gene>
    <name evidence="3" type="primary">fdhD</name>
    <name evidence="4" type="ORF">C942_03208</name>
</gene>
<evidence type="ECO:0000313" key="5">
    <source>
        <dbReference type="Proteomes" id="UP000011134"/>
    </source>
</evidence>
<keyword evidence="2 3" id="KW-0501">Molybdenum cofactor biosynthesis</keyword>
<feature type="active site" description="Cysteine persulfide intermediate" evidence="3">
    <location>
        <position position="122"/>
    </location>
</feature>
<sequence length="278" mass="30726">MSLNMSELISVPTSNHALELPIVRFRKGRESWEDRDYIIEERPVAISFNGIAYTVMMCTPRDIEYFVIGFSLSEGIIQHHREVHDIEINPGPNGIAVDVTVANRCLRTLKEKRRSLAGMTGCGICGEEKLETVCRILSPLTTSSTFDICKLESSLEQLLAKQQLNQLTGSAHAAVYLDKDGQVKAIFEDVGRHIALDKLVGYIHRHRLEGGAVLVTSRASFEMVQKAAAAGIEILLAISSATNMAVELAEKLNVTLLGYCRPGRADVYAHPERVYGMI</sequence>
<dbReference type="InterPro" id="IPR003786">
    <property type="entry name" value="FdhD"/>
</dbReference>
<dbReference type="PIRSF" id="PIRSF015626">
    <property type="entry name" value="FdhD"/>
    <property type="match status" value="1"/>
</dbReference>
<dbReference type="Gene3D" id="3.40.140.10">
    <property type="entry name" value="Cytidine Deaminase, domain 2"/>
    <property type="match status" value="1"/>
</dbReference>
<organism evidence="4 5">
    <name type="scientific">Photobacterium marinum</name>
    <dbReference type="NCBI Taxonomy" id="1056511"/>
    <lineage>
        <taxon>Bacteria</taxon>
        <taxon>Pseudomonadati</taxon>
        <taxon>Pseudomonadota</taxon>
        <taxon>Gammaproteobacteria</taxon>
        <taxon>Vibrionales</taxon>
        <taxon>Vibrionaceae</taxon>
        <taxon>Photobacterium</taxon>
    </lineage>
</organism>
<name>L8J4S7_9GAMM</name>
<protein>
    <recommendedName>
        <fullName evidence="3">Sulfur carrier protein FdhD</fullName>
    </recommendedName>
</protein>